<proteinExistence type="predicted"/>
<keyword evidence="2" id="KW-1185">Reference proteome</keyword>
<dbReference type="Proteomes" id="UP000030745">
    <property type="component" value="Unassembled WGS sequence"/>
</dbReference>
<protein>
    <submittedName>
        <fullName evidence="1">Uncharacterized protein</fullName>
    </submittedName>
</protein>
<dbReference type="OMA" id="NCTMALA"/>
<name>A0A067BMN6_SAPPC</name>
<dbReference type="RefSeq" id="XP_012213295.1">
    <property type="nucleotide sequence ID" value="XM_012357905.1"/>
</dbReference>
<organism evidence="1 2">
    <name type="scientific">Saprolegnia parasitica (strain CBS 223.65)</name>
    <dbReference type="NCBI Taxonomy" id="695850"/>
    <lineage>
        <taxon>Eukaryota</taxon>
        <taxon>Sar</taxon>
        <taxon>Stramenopiles</taxon>
        <taxon>Oomycota</taxon>
        <taxon>Saprolegniomycetes</taxon>
        <taxon>Saprolegniales</taxon>
        <taxon>Saprolegniaceae</taxon>
        <taxon>Saprolegnia</taxon>
    </lineage>
</organism>
<dbReference type="VEuPathDB" id="FungiDB:SPRG_18465"/>
<sequence length="223" mass="22468">TCNACLSQYSTCAANAACANVMSCWRTTAAMASTLNALQTLPLFSSVNATANTTTCFANQALASASLFAAATSCVLQNACPVAADSSLATNITSVHANRMIVPTATTAVQTISFGATSVVTLQLSLWGSSVGSVPNVALATPVATIAASVQALLGGMGQVTATSVSTGVTSWSLTLSYTNYIAPLPAITVVGATATVSSAPASWLYQVVPFNVAAFGFPYRTS</sequence>
<gene>
    <name evidence="1" type="ORF">SPRG_18465</name>
</gene>
<accession>A0A067BMN6</accession>
<dbReference type="STRING" id="695850.A0A067BMN6"/>
<dbReference type="EMBL" id="KK584411">
    <property type="protein sequence ID" value="KDO15997.1"/>
    <property type="molecule type" value="Genomic_DNA"/>
</dbReference>
<reference evidence="1 2" key="1">
    <citation type="journal article" date="2013" name="PLoS Genet.">
        <title>Distinctive expansion of potential virulence genes in the genome of the oomycete fish pathogen Saprolegnia parasitica.</title>
        <authorList>
            <person name="Jiang R.H."/>
            <person name="de Bruijn I."/>
            <person name="Haas B.J."/>
            <person name="Belmonte R."/>
            <person name="Lobach L."/>
            <person name="Christie J."/>
            <person name="van den Ackerveken G."/>
            <person name="Bottin A."/>
            <person name="Bulone V."/>
            <person name="Diaz-Moreno S.M."/>
            <person name="Dumas B."/>
            <person name="Fan L."/>
            <person name="Gaulin E."/>
            <person name="Govers F."/>
            <person name="Grenville-Briggs L.J."/>
            <person name="Horner N.R."/>
            <person name="Levin J.Z."/>
            <person name="Mammella M."/>
            <person name="Meijer H.J."/>
            <person name="Morris P."/>
            <person name="Nusbaum C."/>
            <person name="Oome S."/>
            <person name="Phillips A.J."/>
            <person name="van Rooyen D."/>
            <person name="Rzeszutek E."/>
            <person name="Saraiva M."/>
            <person name="Secombes C.J."/>
            <person name="Seidl M.F."/>
            <person name="Snel B."/>
            <person name="Stassen J.H."/>
            <person name="Sykes S."/>
            <person name="Tripathy S."/>
            <person name="van den Berg H."/>
            <person name="Vega-Arreguin J.C."/>
            <person name="Wawra S."/>
            <person name="Young S.K."/>
            <person name="Zeng Q."/>
            <person name="Dieguez-Uribeondo J."/>
            <person name="Russ C."/>
            <person name="Tyler B.M."/>
            <person name="van West P."/>
        </authorList>
    </citation>
    <scope>NUCLEOTIDE SEQUENCE [LARGE SCALE GENOMIC DNA]</scope>
    <source>
        <strain evidence="1 2">CBS 223.65</strain>
    </source>
</reference>
<dbReference type="AlphaFoldDB" id="A0A067BMN6"/>
<evidence type="ECO:0000313" key="2">
    <source>
        <dbReference type="Proteomes" id="UP000030745"/>
    </source>
</evidence>
<feature type="non-terminal residue" evidence="1">
    <location>
        <position position="1"/>
    </location>
</feature>
<dbReference type="GeneID" id="24139990"/>
<evidence type="ECO:0000313" key="1">
    <source>
        <dbReference type="EMBL" id="KDO15997.1"/>
    </source>
</evidence>
<dbReference type="KEGG" id="spar:SPRG_18465"/>